<keyword evidence="2" id="KW-1185">Reference proteome</keyword>
<accession>A0ACB9L3V5</accession>
<comment type="caution">
    <text evidence="1">The sequence shown here is derived from an EMBL/GenBank/DDBJ whole genome shotgun (WGS) entry which is preliminary data.</text>
</comment>
<organism evidence="1 2">
    <name type="scientific">Melastoma candidum</name>
    <dbReference type="NCBI Taxonomy" id="119954"/>
    <lineage>
        <taxon>Eukaryota</taxon>
        <taxon>Viridiplantae</taxon>
        <taxon>Streptophyta</taxon>
        <taxon>Embryophyta</taxon>
        <taxon>Tracheophyta</taxon>
        <taxon>Spermatophyta</taxon>
        <taxon>Magnoliopsida</taxon>
        <taxon>eudicotyledons</taxon>
        <taxon>Gunneridae</taxon>
        <taxon>Pentapetalae</taxon>
        <taxon>rosids</taxon>
        <taxon>malvids</taxon>
        <taxon>Myrtales</taxon>
        <taxon>Melastomataceae</taxon>
        <taxon>Melastomatoideae</taxon>
        <taxon>Melastomateae</taxon>
        <taxon>Melastoma</taxon>
    </lineage>
</organism>
<sequence>MERKSLSHSLKYHSIGAEDTPTANQKHRSPRPNMFTAAAYQSCGDHRRHPQSHLHDYVAGNGLSWPPRTYPCTFCKREFRSAQALGGHMNVHRRDRARLRQSSPPPASAATVSADGQYSFPHFNPGRAADADAAANPNPKPNPNLPSSSSGPFLPTISHAPVYCTFTATIPQHHLGTPFPFSRPGLTAETKAIKGDFIDGPDPIGKHPARIEDLCLWTKGLASDTGRLMKLGMEVEVGNKDLDLELRLGWP</sequence>
<gene>
    <name evidence="1" type="ORF">MLD38_039576</name>
</gene>
<dbReference type="Proteomes" id="UP001057402">
    <property type="component" value="Chromosome 12"/>
</dbReference>
<evidence type="ECO:0000313" key="1">
    <source>
        <dbReference type="EMBL" id="KAI4304004.1"/>
    </source>
</evidence>
<protein>
    <submittedName>
        <fullName evidence="1">Uncharacterized protein</fullName>
    </submittedName>
</protein>
<evidence type="ECO:0000313" key="2">
    <source>
        <dbReference type="Proteomes" id="UP001057402"/>
    </source>
</evidence>
<name>A0ACB9L3V5_9MYRT</name>
<reference evidence="2" key="1">
    <citation type="journal article" date="2023" name="Front. Plant Sci.">
        <title>Chromosomal-level genome assembly of Melastoma candidum provides insights into trichome evolution.</title>
        <authorList>
            <person name="Zhong Y."/>
            <person name="Wu W."/>
            <person name="Sun C."/>
            <person name="Zou P."/>
            <person name="Liu Y."/>
            <person name="Dai S."/>
            <person name="Zhou R."/>
        </authorList>
    </citation>
    <scope>NUCLEOTIDE SEQUENCE [LARGE SCALE GENOMIC DNA]</scope>
</reference>
<dbReference type="EMBL" id="CM042891">
    <property type="protein sequence ID" value="KAI4304004.1"/>
    <property type="molecule type" value="Genomic_DNA"/>
</dbReference>
<proteinExistence type="predicted"/>